<dbReference type="HOGENOM" id="CLU_274401_0_0_1"/>
<feature type="compositionally biased region" description="Basic and acidic residues" evidence="1">
    <location>
        <begin position="1090"/>
        <end position="1099"/>
    </location>
</feature>
<reference evidence="2 3" key="1">
    <citation type="submission" date="2013-03" db="EMBL/GenBank/DDBJ databases">
        <title>The Genome Sequence of Cladophialophora yegresii CBS 114405.</title>
        <authorList>
            <consortium name="The Broad Institute Genomics Platform"/>
            <person name="Cuomo C."/>
            <person name="de Hoog S."/>
            <person name="Gorbushina A."/>
            <person name="Walker B."/>
            <person name="Young S.K."/>
            <person name="Zeng Q."/>
            <person name="Gargeya S."/>
            <person name="Fitzgerald M."/>
            <person name="Haas B."/>
            <person name="Abouelleil A."/>
            <person name="Allen A.W."/>
            <person name="Alvarado L."/>
            <person name="Arachchi H.M."/>
            <person name="Berlin A.M."/>
            <person name="Chapman S.B."/>
            <person name="Gainer-Dewar J."/>
            <person name="Goldberg J."/>
            <person name="Griggs A."/>
            <person name="Gujja S."/>
            <person name="Hansen M."/>
            <person name="Howarth C."/>
            <person name="Imamovic A."/>
            <person name="Ireland A."/>
            <person name="Larimer J."/>
            <person name="McCowan C."/>
            <person name="Murphy C."/>
            <person name="Pearson M."/>
            <person name="Poon T.W."/>
            <person name="Priest M."/>
            <person name="Roberts A."/>
            <person name="Saif S."/>
            <person name="Shea T."/>
            <person name="Sisk P."/>
            <person name="Sykes S."/>
            <person name="Wortman J."/>
            <person name="Nusbaum C."/>
            <person name="Birren B."/>
        </authorList>
    </citation>
    <scope>NUCLEOTIDE SEQUENCE [LARGE SCALE GENOMIC DNA]</scope>
    <source>
        <strain evidence="2 3">CBS 114405</strain>
    </source>
</reference>
<evidence type="ECO:0000313" key="3">
    <source>
        <dbReference type="Proteomes" id="UP000019473"/>
    </source>
</evidence>
<name>W9VRC0_9EURO</name>
<protein>
    <submittedName>
        <fullName evidence="2">Uncharacterized protein</fullName>
    </submittedName>
</protein>
<feature type="region of interest" description="Disordered" evidence="1">
    <location>
        <begin position="1203"/>
        <end position="1226"/>
    </location>
</feature>
<evidence type="ECO:0000256" key="1">
    <source>
        <dbReference type="SAM" id="MobiDB-lite"/>
    </source>
</evidence>
<feature type="compositionally biased region" description="Polar residues" evidence="1">
    <location>
        <begin position="758"/>
        <end position="775"/>
    </location>
</feature>
<organism evidence="2 3">
    <name type="scientific">Cladophialophora yegresii CBS 114405</name>
    <dbReference type="NCBI Taxonomy" id="1182544"/>
    <lineage>
        <taxon>Eukaryota</taxon>
        <taxon>Fungi</taxon>
        <taxon>Dikarya</taxon>
        <taxon>Ascomycota</taxon>
        <taxon>Pezizomycotina</taxon>
        <taxon>Eurotiomycetes</taxon>
        <taxon>Chaetothyriomycetidae</taxon>
        <taxon>Chaetothyriales</taxon>
        <taxon>Herpotrichiellaceae</taxon>
        <taxon>Cladophialophora</taxon>
    </lineage>
</organism>
<accession>W9VRC0</accession>
<dbReference type="OrthoDB" id="5421702at2759"/>
<feature type="region of interest" description="Disordered" evidence="1">
    <location>
        <begin position="755"/>
        <end position="777"/>
    </location>
</feature>
<feature type="compositionally biased region" description="Basic and acidic residues" evidence="1">
    <location>
        <begin position="559"/>
        <end position="579"/>
    </location>
</feature>
<dbReference type="RefSeq" id="XP_007760675.1">
    <property type="nucleotide sequence ID" value="XM_007762485.1"/>
</dbReference>
<evidence type="ECO:0000313" key="2">
    <source>
        <dbReference type="EMBL" id="EXJ55565.1"/>
    </source>
</evidence>
<feature type="region of interest" description="Disordered" evidence="1">
    <location>
        <begin position="434"/>
        <end position="455"/>
    </location>
</feature>
<dbReference type="eggNOG" id="ENOG502RNVJ">
    <property type="taxonomic scope" value="Eukaryota"/>
</dbReference>
<feature type="region of interest" description="Disordered" evidence="1">
    <location>
        <begin position="1088"/>
        <end position="1120"/>
    </location>
</feature>
<comment type="caution">
    <text evidence="2">The sequence shown here is derived from an EMBL/GenBank/DDBJ whole genome shotgun (WGS) entry which is preliminary data.</text>
</comment>
<sequence length="1241" mass="136547">MQTAATDPFLLDIPDVPVVAMPPSETSSVTMPEVASRRSDSELSSLVFEAQQDFDAEAYFKQHFEEEQRKEVAKDQAQRQKVDFERKVQRQVWLDGLDYEQWDNMTRNHLPYHETGEVNVDDMKAGKEAAGLLYAQGFYWPTETNRNEETPSALIPLRDLKRFPLPRVECRDSPPEYTDWTRGQQVLVRHDSHKKIQFEDPVTREVQFVQTFGSAPWNSYKYFNNEELRSLKCAHHINFFGRAVPHQSGTRPATTIAILKSKPKNLNVTTPDGLWKSAVMECATQMLDPILYHGTPEVLDTLRGTDLEDACIGHAEIIYSSLGWWDQDTYPDGQCPADSDALVPSSWPKGSIVMNGVSEGFASRLEIMTSSTEEKKSDDIARKAAFQGRVARGRVKSRLGVRCWTHRHTTQEMVFVARARTGLLTPSFASSKYSTTVTSSATEHTPKSTTSNVDIASSSCTPVLATPTEHTPHPTTSNVDIASSLSRAPVLVTPTDRPAPVFVRPARHVSVVVKSREEFNAQIHAFDVANGLPFSEKWEDDNEANIDEANDEDDDNEEGKETTETKSWRQRMRDEELKDGLGPVSEKWDDEFEPEHAAAPTTQQSAPEDAASQLADTQAVVAEVTTSELDRKLCEHDALTGFQPASKVWADDVDEDETLASSSSSGEVEMLIAVDSAMVVMSHMPNTIATALANLENPVEADVASNVERGVEADLLAKVQSCARGQSAAIEAQVSVKVSLPAIVVEDVDSNGHRRVVSASSADSTTNISTPQTSPELEAEDDINIIYDNAENDGCNQPSLSKVLEPSDTGYVDDMDLDEEHELQHGEPFVLTSVQLTGDKVRGALDSPVAPSAPFSPAGLVAFHRDVVRIPGLGLVNEDDVSYTPPATTSLKLQSSAMVAWMSAEHPDLIIARHLQVVASAIPAMVPNMVLPGLHTFGNGASTSILPRQRIGLVHSPLMTFDPEDYIPNRVIEEIVDDEEEVDGTVVNENISSLHDIHLSTLVLYNTALESTTEDESHTSSSEASLSTPPTSAGSSTSDGRRSRHVHFDLLESRKSSLATTASASSSMATLCEIGACFPPSTFDQWPGFDNDRHPEIPEHTSSLTSSREHGVAETCSSSKVSRKRDTFANVEDGAEILTPRPDLPTFRRTRCDWQHASWSSIGRKLTKSRPATVTTTKVATTVRSRDGVMTRANSNESQFFEFPESRRVSNENGASRTGQKTKGFFKKGTEKVKKLLLREN</sequence>
<gene>
    <name evidence="2" type="ORF">A1O7_08493</name>
</gene>
<feature type="region of interest" description="Disordered" evidence="1">
    <location>
        <begin position="546"/>
        <end position="616"/>
    </location>
</feature>
<feature type="region of interest" description="Disordered" evidence="1">
    <location>
        <begin position="1013"/>
        <end position="1043"/>
    </location>
</feature>
<dbReference type="Proteomes" id="UP000019473">
    <property type="component" value="Unassembled WGS sequence"/>
</dbReference>
<keyword evidence="3" id="KW-1185">Reference proteome</keyword>
<proteinExistence type="predicted"/>
<dbReference type="EMBL" id="AMGW01000006">
    <property type="protein sequence ID" value="EXJ55565.1"/>
    <property type="molecule type" value="Genomic_DNA"/>
</dbReference>
<dbReference type="AlphaFoldDB" id="W9VRC0"/>
<dbReference type="VEuPathDB" id="FungiDB:A1O7_08493"/>
<dbReference type="GeneID" id="19183060"/>
<feature type="compositionally biased region" description="Low complexity" evidence="1">
    <location>
        <begin position="1019"/>
        <end position="1038"/>
    </location>
</feature>
<feature type="compositionally biased region" description="Acidic residues" evidence="1">
    <location>
        <begin position="546"/>
        <end position="558"/>
    </location>
</feature>